<reference evidence="1" key="1">
    <citation type="journal article" date="2014" name="Front. Microbiol.">
        <title>High frequency of phylogenetically diverse reductive dehalogenase-homologous genes in deep subseafloor sedimentary metagenomes.</title>
        <authorList>
            <person name="Kawai M."/>
            <person name="Futagami T."/>
            <person name="Toyoda A."/>
            <person name="Takaki Y."/>
            <person name="Nishi S."/>
            <person name="Hori S."/>
            <person name="Arai W."/>
            <person name="Tsubouchi T."/>
            <person name="Morono Y."/>
            <person name="Uchiyama I."/>
            <person name="Ito T."/>
            <person name="Fujiyama A."/>
            <person name="Inagaki F."/>
            <person name="Takami H."/>
        </authorList>
    </citation>
    <scope>NUCLEOTIDE SEQUENCE</scope>
    <source>
        <strain evidence="1">Expedition CK06-06</strain>
    </source>
</reference>
<organism evidence="1">
    <name type="scientific">marine sediment metagenome</name>
    <dbReference type="NCBI Taxonomy" id="412755"/>
    <lineage>
        <taxon>unclassified sequences</taxon>
        <taxon>metagenomes</taxon>
        <taxon>ecological metagenomes</taxon>
    </lineage>
</organism>
<gene>
    <name evidence="1" type="ORF">S12H4_22199</name>
</gene>
<dbReference type="InterPro" id="IPR014942">
    <property type="entry name" value="AbiEii"/>
</dbReference>
<dbReference type="EMBL" id="BARW01011536">
    <property type="protein sequence ID" value="GAI74074.1"/>
    <property type="molecule type" value="Genomic_DNA"/>
</dbReference>
<dbReference type="Gene3D" id="3.10.450.620">
    <property type="entry name" value="JHP933, nucleotidyltransferase-like core domain"/>
    <property type="match status" value="1"/>
</dbReference>
<dbReference type="AlphaFoldDB" id="X1T213"/>
<dbReference type="Pfam" id="PF08843">
    <property type="entry name" value="AbiEii"/>
    <property type="match status" value="1"/>
</dbReference>
<comment type="caution">
    <text evidence="1">The sequence shown here is derived from an EMBL/GenBank/DDBJ whole genome shotgun (WGS) entry which is preliminary data.</text>
</comment>
<sequence length="220" mass="25483">QVLTPLQKESLNIFFSLPEANNFYLTGGTALAAFYLQHRLSEDLDIFTREERLIRYVGDQFIEKLKEANFQVETVRRFLSFLELIIKKESQSVRVHLALDSPFRFKGTIRTDAGVEVDSLVDIATNKLLALFGRFEPRDFIDVFFVVKEKHLDLDALISKSKEKDPGLDEYYLAVAFEKANEFPDSAEKMPVNMLKPLDMRELKSFFSEYAVQLLKKARQ</sequence>
<feature type="non-terminal residue" evidence="1">
    <location>
        <position position="1"/>
    </location>
</feature>
<evidence type="ECO:0000313" key="1">
    <source>
        <dbReference type="EMBL" id="GAI74074.1"/>
    </source>
</evidence>
<protein>
    <recommendedName>
        <fullName evidence="2">Nucleotidyl transferase AbiEii/AbiGii toxin family protein</fullName>
    </recommendedName>
</protein>
<accession>X1T213</accession>
<name>X1T213_9ZZZZ</name>
<proteinExistence type="predicted"/>
<evidence type="ECO:0008006" key="2">
    <source>
        <dbReference type="Google" id="ProtNLM"/>
    </source>
</evidence>